<dbReference type="Gene3D" id="2.60.120.330">
    <property type="entry name" value="B-lactam Antibiotic, Isopenicillin N Synthase, Chain"/>
    <property type="match status" value="1"/>
</dbReference>
<dbReference type="OMA" id="FTTRHDP"/>
<dbReference type="InterPro" id="IPR044861">
    <property type="entry name" value="IPNS-like_FE2OG_OXY"/>
</dbReference>
<dbReference type="OrthoDB" id="288590at2759"/>
<dbReference type="FunFam" id="2.60.120.330:FF:000051">
    <property type="entry name" value="Clavaminate synthase-like protein"/>
    <property type="match status" value="1"/>
</dbReference>
<dbReference type="PANTHER" id="PTHR10209">
    <property type="entry name" value="OXIDOREDUCTASE, 2OG-FE II OXYGENASE FAMILY PROTEIN"/>
    <property type="match status" value="1"/>
</dbReference>
<evidence type="ECO:0000256" key="3">
    <source>
        <dbReference type="ARBA" id="ARBA00023002"/>
    </source>
</evidence>
<evidence type="ECO:0000256" key="5">
    <source>
        <dbReference type="RuleBase" id="RU003682"/>
    </source>
</evidence>
<accession>A0A0D1XXH7</accession>
<proteinExistence type="inferred from homology"/>
<keyword evidence="2 5" id="KW-0479">Metal-binding</keyword>
<dbReference type="GeneID" id="27322032"/>
<dbReference type="Pfam" id="PF03171">
    <property type="entry name" value="2OG-FeII_Oxy"/>
    <property type="match status" value="1"/>
</dbReference>
<dbReference type="Proteomes" id="UP000054302">
    <property type="component" value="Unassembled WGS sequence"/>
</dbReference>
<dbReference type="GO" id="GO:0016491">
    <property type="term" value="F:oxidoreductase activity"/>
    <property type="evidence" value="ECO:0007669"/>
    <property type="project" value="UniProtKB-KW"/>
</dbReference>
<evidence type="ECO:0000313" key="7">
    <source>
        <dbReference type="EMBL" id="KIV92931.1"/>
    </source>
</evidence>
<keyword evidence="8" id="KW-1185">Reference proteome</keyword>
<dbReference type="SUPFAM" id="SSF51197">
    <property type="entry name" value="Clavaminate synthase-like"/>
    <property type="match status" value="1"/>
</dbReference>
<keyword evidence="4 5" id="KW-0408">Iron</keyword>
<dbReference type="STRING" id="212818.A0A0D1XXH7"/>
<reference evidence="7 8" key="1">
    <citation type="submission" date="2015-01" db="EMBL/GenBank/DDBJ databases">
        <title>The Genome Sequence of Exophiala mesophila CBS40295.</title>
        <authorList>
            <consortium name="The Broad Institute Genomics Platform"/>
            <person name="Cuomo C."/>
            <person name="de Hoog S."/>
            <person name="Gorbushina A."/>
            <person name="Stielow B."/>
            <person name="Teixiera M."/>
            <person name="Abouelleil A."/>
            <person name="Chapman S.B."/>
            <person name="Priest M."/>
            <person name="Young S.K."/>
            <person name="Wortman J."/>
            <person name="Nusbaum C."/>
            <person name="Birren B."/>
        </authorList>
    </citation>
    <scope>NUCLEOTIDE SEQUENCE [LARGE SCALE GENOMIC DNA]</scope>
    <source>
        <strain evidence="7 8">CBS 40295</strain>
    </source>
</reference>
<dbReference type="RefSeq" id="XP_016224505.1">
    <property type="nucleotide sequence ID" value="XM_016368717.1"/>
</dbReference>
<evidence type="ECO:0000313" key="8">
    <source>
        <dbReference type="Proteomes" id="UP000054302"/>
    </source>
</evidence>
<dbReference type="HOGENOM" id="CLU_010119_6_2_1"/>
<dbReference type="AlphaFoldDB" id="A0A0D1XXH7"/>
<evidence type="ECO:0000256" key="4">
    <source>
        <dbReference type="ARBA" id="ARBA00023004"/>
    </source>
</evidence>
<dbReference type="PROSITE" id="PS51471">
    <property type="entry name" value="FE2OG_OXY"/>
    <property type="match status" value="1"/>
</dbReference>
<evidence type="ECO:0000259" key="6">
    <source>
        <dbReference type="PROSITE" id="PS51471"/>
    </source>
</evidence>
<dbReference type="GO" id="GO:0044283">
    <property type="term" value="P:small molecule biosynthetic process"/>
    <property type="evidence" value="ECO:0007669"/>
    <property type="project" value="UniProtKB-ARBA"/>
</dbReference>
<dbReference type="EMBL" id="KN847522">
    <property type="protein sequence ID" value="KIV92931.1"/>
    <property type="molecule type" value="Genomic_DNA"/>
</dbReference>
<protein>
    <recommendedName>
        <fullName evidence="6">Fe2OG dioxygenase domain-containing protein</fullName>
    </recommendedName>
</protein>
<dbReference type="InterPro" id="IPR005123">
    <property type="entry name" value="Oxoglu/Fe-dep_dioxygenase_dom"/>
</dbReference>
<evidence type="ECO:0000256" key="1">
    <source>
        <dbReference type="ARBA" id="ARBA00008056"/>
    </source>
</evidence>
<dbReference type="PANTHER" id="PTHR10209:SF886">
    <property type="entry name" value="UPF0676 PROTEIN C1494.01"/>
    <property type="match status" value="1"/>
</dbReference>
<dbReference type="InterPro" id="IPR026992">
    <property type="entry name" value="DIOX_N"/>
</dbReference>
<gene>
    <name evidence="7" type="ORF">PV10_04187</name>
</gene>
<dbReference type="GO" id="GO:0046872">
    <property type="term" value="F:metal ion binding"/>
    <property type="evidence" value="ECO:0007669"/>
    <property type="project" value="UniProtKB-KW"/>
</dbReference>
<sequence length="350" mass="38846">MGSSQQQNAPSAIQLPIIDISNPDTTVGAQMLEAAREFGFLYIDPKGTEFTEDLVVRQFELSRQLFSLPDSDKEKCRINRSNRGWTGMGGETLDPRTQRRGDLKEAFNMGEFINGRPEQPLPDLLERNIELLLEFEASCRKVSAQILDLLGLGLQIEDAQFFSSRHTQPSGCIFRLLHYSPLAQDSDYDPGVDIRAGAHSDYGSVTLLFQRPSQPGLEIRTSDDTWAPVPVFPEGYESSTTLPPILVNIGDLLSYWTNGLLKSTVHRVVFPKDSQSAGEDRYSIAYFCHPADQVELIPVPSRIVAEHVPDQNAEIGYGGGTPSQRALTAQQHLFKRLEATYGFRGEASAV</sequence>
<name>A0A0D1XXH7_EXOME</name>
<dbReference type="VEuPathDB" id="FungiDB:PV10_04187"/>
<feature type="domain" description="Fe2OG dioxygenase" evidence="6">
    <location>
        <begin position="168"/>
        <end position="290"/>
    </location>
</feature>
<keyword evidence="3 5" id="KW-0560">Oxidoreductase</keyword>
<dbReference type="InterPro" id="IPR027443">
    <property type="entry name" value="IPNS-like_sf"/>
</dbReference>
<comment type="similarity">
    <text evidence="1 5">Belongs to the iron/ascorbate-dependent oxidoreductase family.</text>
</comment>
<evidence type="ECO:0000256" key="2">
    <source>
        <dbReference type="ARBA" id="ARBA00022723"/>
    </source>
</evidence>
<organism evidence="7 8">
    <name type="scientific">Exophiala mesophila</name>
    <name type="common">Black yeast-like fungus</name>
    <dbReference type="NCBI Taxonomy" id="212818"/>
    <lineage>
        <taxon>Eukaryota</taxon>
        <taxon>Fungi</taxon>
        <taxon>Dikarya</taxon>
        <taxon>Ascomycota</taxon>
        <taxon>Pezizomycotina</taxon>
        <taxon>Eurotiomycetes</taxon>
        <taxon>Chaetothyriomycetidae</taxon>
        <taxon>Chaetothyriales</taxon>
        <taxon>Herpotrichiellaceae</taxon>
        <taxon>Exophiala</taxon>
    </lineage>
</organism>
<dbReference type="Pfam" id="PF14226">
    <property type="entry name" value="DIOX_N"/>
    <property type="match status" value="1"/>
</dbReference>